<accession>A0ABD2ZRB3</accession>
<gene>
    <name evidence="2" type="ORF">ACH5RR_014652</name>
</gene>
<comment type="caution">
    <text evidence="2">The sequence shown here is derived from an EMBL/GenBank/DDBJ whole genome shotgun (WGS) entry which is preliminary data.</text>
</comment>
<feature type="region of interest" description="Disordered" evidence="1">
    <location>
        <begin position="168"/>
        <end position="189"/>
    </location>
</feature>
<feature type="region of interest" description="Disordered" evidence="1">
    <location>
        <begin position="281"/>
        <end position="301"/>
    </location>
</feature>
<evidence type="ECO:0000313" key="3">
    <source>
        <dbReference type="Proteomes" id="UP001630127"/>
    </source>
</evidence>
<keyword evidence="3" id="KW-1185">Reference proteome</keyword>
<reference evidence="2 3" key="1">
    <citation type="submission" date="2024-11" db="EMBL/GenBank/DDBJ databases">
        <title>A near-complete genome assembly of Cinchona calisaya.</title>
        <authorList>
            <person name="Lian D.C."/>
            <person name="Zhao X.W."/>
            <person name="Wei L."/>
        </authorList>
    </citation>
    <scope>NUCLEOTIDE SEQUENCE [LARGE SCALE GENOMIC DNA]</scope>
    <source>
        <tissue evidence="2">Nenye</tissue>
    </source>
</reference>
<dbReference type="Proteomes" id="UP001630127">
    <property type="component" value="Unassembled WGS sequence"/>
</dbReference>
<protein>
    <submittedName>
        <fullName evidence="2">Uncharacterized protein</fullName>
    </submittedName>
</protein>
<organism evidence="2 3">
    <name type="scientific">Cinchona calisaya</name>
    <dbReference type="NCBI Taxonomy" id="153742"/>
    <lineage>
        <taxon>Eukaryota</taxon>
        <taxon>Viridiplantae</taxon>
        <taxon>Streptophyta</taxon>
        <taxon>Embryophyta</taxon>
        <taxon>Tracheophyta</taxon>
        <taxon>Spermatophyta</taxon>
        <taxon>Magnoliopsida</taxon>
        <taxon>eudicotyledons</taxon>
        <taxon>Gunneridae</taxon>
        <taxon>Pentapetalae</taxon>
        <taxon>asterids</taxon>
        <taxon>lamiids</taxon>
        <taxon>Gentianales</taxon>
        <taxon>Rubiaceae</taxon>
        <taxon>Cinchonoideae</taxon>
        <taxon>Cinchoneae</taxon>
        <taxon>Cinchona</taxon>
    </lineage>
</organism>
<dbReference type="EMBL" id="JBJUIK010000007">
    <property type="protein sequence ID" value="KAL3521818.1"/>
    <property type="molecule type" value="Genomic_DNA"/>
</dbReference>
<feature type="compositionally biased region" description="Polar residues" evidence="1">
    <location>
        <begin position="290"/>
        <end position="301"/>
    </location>
</feature>
<sequence>MVLLNCKSNYIYLNSSSCDKNVADQPNQEASNEHKCGDSNSVKFNGDVKASIDLFIRSGSRGQIRSESIAAWSKNTANQVHKHMAICMFEAGAGKVSGMGDCTGSDTEKRLKDLEKCTMEIEVSQKEIQQTVEGLSKTINALETGILKELRRMTGQGCEGYEDCGDGANPKGKRKSHIPKTPVQGKGHKMQMEFGNPLYPSKFKLVDEDEHSIDVTSPTVRIEAGSSKGICNAKKKFMGDKEMHKKAPVKRTMIVQELDSEMSSTLPNKCNVKRKYFKKTQARTKRNSTRRMSVSKSKTHNVNNNDKTIPLIEYLYCCPFLDTSFDYAYHGALQRN</sequence>
<evidence type="ECO:0000313" key="2">
    <source>
        <dbReference type="EMBL" id="KAL3521818.1"/>
    </source>
</evidence>
<evidence type="ECO:0000256" key="1">
    <source>
        <dbReference type="SAM" id="MobiDB-lite"/>
    </source>
</evidence>
<name>A0ABD2ZRB3_9GENT</name>
<proteinExistence type="predicted"/>
<dbReference type="AlphaFoldDB" id="A0ABD2ZRB3"/>